<dbReference type="EMBL" id="KV454215">
    <property type="protein sequence ID" value="ODQ56867.1"/>
    <property type="molecule type" value="Genomic_DNA"/>
</dbReference>
<dbReference type="Gene3D" id="3.50.50.60">
    <property type="entry name" value="FAD/NAD(P)-binding domain"/>
    <property type="match status" value="1"/>
</dbReference>
<dbReference type="InterPro" id="IPR036291">
    <property type="entry name" value="NAD(P)-bd_dom_sf"/>
</dbReference>
<accession>A0A1E3NWB3</accession>
<dbReference type="GeneID" id="30199746"/>
<dbReference type="AlphaFoldDB" id="A0A1E3NWB3"/>
<protein>
    <submittedName>
        <fullName evidence="2">Uncharacterized protein</fullName>
    </submittedName>
</protein>
<keyword evidence="3" id="KW-1185">Reference proteome</keyword>
<sequence>MSEIFDIPESNFSEVIVIGGGPCGLAVSARLCEETPGAIFSDGEHQRFHWLRQRGNSTNIIGKKKRALISSDQKFKSDDILVLDKVSDKFMGQWDNQLDTTGISVLRSPMFFHPDPLDIDGLTAFAYSNGREKELKEINGVVGQEISKHKQKKLRNKRKLSHGSQTDSSSLKATGRNVGLVEIDRRNWQDYYRPGTKLFKDFCQSIIERYDLENVVRKAEVIDIKYGGINKIMLNGEVETGMGFQIETAEGDIFGAKVAIMAAGPAGDINYPLLADVDNHFPLGSCHSSHLFSRQVEVPNAKVLSKIQKGKPTEVVVIGGGLTSAQFTEKLINEGVDKVHFITRGEIKIKHFDFHLEWVSKYQNYMKSTFWMKDSDKERYQMIEDAREGGSVNPQYHKILMNLIAKGKVVLHKHCEIINKDWDESLKLWNNVQILDKVNNETKTIGNIDYIVYATGNKPNIEGLPMMKNICKDYPIDVIQGVPCLTDDLQWNKEIPLFFLGRFAMLKTGPSSANLDGGRIGAERLGYKITHLKETGELDYQKSITIDAKIPTQAFDKIDENASSIQEKASGFENLLSCTGGRFNWYTFLDDVTA</sequence>
<evidence type="ECO:0000256" key="1">
    <source>
        <dbReference type="SAM" id="MobiDB-lite"/>
    </source>
</evidence>
<evidence type="ECO:0000313" key="3">
    <source>
        <dbReference type="Proteomes" id="UP000094112"/>
    </source>
</evidence>
<feature type="compositionally biased region" description="Polar residues" evidence="1">
    <location>
        <begin position="162"/>
        <end position="172"/>
    </location>
</feature>
<dbReference type="SUPFAM" id="SSF51735">
    <property type="entry name" value="NAD(P)-binding Rossmann-fold domains"/>
    <property type="match status" value="1"/>
</dbReference>
<proteinExistence type="predicted"/>
<dbReference type="OrthoDB" id="76038at2759"/>
<dbReference type="InterPro" id="IPR036188">
    <property type="entry name" value="FAD/NAD-bd_sf"/>
</dbReference>
<gene>
    <name evidence="2" type="ORF">WICANDRAFT_36984</name>
</gene>
<name>A0A1E3NWB3_WICAA</name>
<evidence type="ECO:0000313" key="2">
    <source>
        <dbReference type="EMBL" id="ODQ56867.1"/>
    </source>
</evidence>
<organism evidence="2 3">
    <name type="scientific">Wickerhamomyces anomalus (strain ATCC 58044 / CBS 1984 / NCYC 433 / NRRL Y-366-8)</name>
    <name type="common">Yeast</name>
    <name type="synonym">Hansenula anomala</name>
    <dbReference type="NCBI Taxonomy" id="683960"/>
    <lineage>
        <taxon>Eukaryota</taxon>
        <taxon>Fungi</taxon>
        <taxon>Dikarya</taxon>
        <taxon>Ascomycota</taxon>
        <taxon>Saccharomycotina</taxon>
        <taxon>Saccharomycetes</taxon>
        <taxon>Phaffomycetales</taxon>
        <taxon>Wickerhamomycetaceae</taxon>
        <taxon>Wickerhamomyces</taxon>
    </lineage>
</organism>
<feature type="compositionally biased region" description="Basic residues" evidence="1">
    <location>
        <begin position="149"/>
        <end position="161"/>
    </location>
</feature>
<dbReference type="SUPFAM" id="SSF51905">
    <property type="entry name" value="FAD/NAD(P)-binding domain"/>
    <property type="match status" value="1"/>
</dbReference>
<dbReference type="RefSeq" id="XP_019036074.1">
    <property type="nucleotide sequence ID" value="XM_019182500.1"/>
</dbReference>
<reference evidence="2 3" key="1">
    <citation type="journal article" date="2016" name="Proc. Natl. Acad. Sci. U.S.A.">
        <title>Comparative genomics of biotechnologically important yeasts.</title>
        <authorList>
            <person name="Riley R."/>
            <person name="Haridas S."/>
            <person name="Wolfe K.H."/>
            <person name="Lopes M.R."/>
            <person name="Hittinger C.T."/>
            <person name="Goeker M."/>
            <person name="Salamov A.A."/>
            <person name="Wisecaver J.H."/>
            <person name="Long T.M."/>
            <person name="Calvey C.H."/>
            <person name="Aerts A.L."/>
            <person name="Barry K.W."/>
            <person name="Choi C."/>
            <person name="Clum A."/>
            <person name="Coughlan A.Y."/>
            <person name="Deshpande S."/>
            <person name="Douglass A.P."/>
            <person name="Hanson S.J."/>
            <person name="Klenk H.-P."/>
            <person name="LaButti K.M."/>
            <person name="Lapidus A."/>
            <person name="Lindquist E.A."/>
            <person name="Lipzen A.M."/>
            <person name="Meier-Kolthoff J.P."/>
            <person name="Ohm R.A."/>
            <person name="Otillar R.P."/>
            <person name="Pangilinan J.L."/>
            <person name="Peng Y."/>
            <person name="Rokas A."/>
            <person name="Rosa C.A."/>
            <person name="Scheuner C."/>
            <person name="Sibirny A.A."/>
            <person name="Slot J.C."/>
            <person name="Stielow J.B."/>
            <person name="Sun H."/>
            <person name="Kurtzman C.P."/>
            <person name="Blackwell M."/>
            <person name="Grigoriev I.V."/>
            <person name="Jeffries T.W."/>
        </authorList>
    </citation>
    <scope>NUCLEOTIDE SEQUENCE [LARGE SCALE GENOMIC DNA]</scope>
    <source>
        <strain evidence="3">ATCC 58044 / CBS 1984 / NCYC 433 / NRRL Y-366-8</strain>
    </source>
</reference>
<feature type="region of interest" description="Disordered" evidence="1">
    <location>
        <begin position="148"/>
        <end position="172"/>
    </location>
</feature>
<dbReference type="STRING" id="683960.A0A1E3NWB3"/>
<dbReference type="PANTHER" id="PTHR38663">
    <property type="match status" value="1"/>
</dbReference>
<dbReference type="Proteomes" id="UP000094112">
    <property type="component" value="Unassembled WGS sequence"/>
</dbReference>
<dbReference type="PANTHER" id="PTHR38663:SF1">
    <property type="entry name" value="L-ORNITHINE N(5)-MONOOXYGENASE"/>
    <property type="match status" value="1"/>
</dbReference>